<gene>
    <name evidence="2" type="ORF">FGU65_07350</name>
</gene>
<accession>A0ABT8M9T7</accession>
<dbReference type="RefSeq" id="WP_301663817.1">
    <property type="nucleotide sequence ID" value="NZ_VCYH01000004.1"/>
</dbReference>
<proteinExistence type="predicted"/>
<evidence type="ECO:0000313" key="3">
    <source>
        <dbReference type="Proteomes" id="UP001168338"/>
    </source>
</evidence>
<dbReference type="EMBL" id="VCYH01000004">
    <property type="protein sequence ID" value="MDN7024702.1"/>
    <property type="molecule type" value="Genomic_DNA"/>
</dbReference>
<dbReference type="Proteomes" id="UP001168338">
    <property type="component" value="Unassembled WGS sequence"/>
</dbReference>
<keyword evidence="3" id="KW-1185">Reference proteome</keyword>
<evidence type="ECO:0000313" key="2">
    <source>
        <dbReference type="EMBL" id="MDN7024702.1"/>
    </source>
</evidence>
<feature type="compositionally biased region" description="Basic and acidic residues" evidence="1">
    <location>
        <begin position="23"/>
        <end position="32"/>
    </location>
</feature>
<name>A0ABT8M9T7_9EURY</name>
<comment type="caution">
    <text evidence="2">The sequence shown here is derived from an EMBL/GenBank/DDBJ whole genome shotgun (WGS) entry which is preliminary data.</text>
</comment>
<feature type="region of interest" description="Disordered" evidence="1">
    <location>
        <begin position="1"/>
        <end position="32"/>
    </location>
</feature>
<sequence length="62" mass="6744">MASRASFSPGALVRVGVDDDSDRVERPATHRERGDGWPAVVYVMRGGTVRMCNGKHNSKEDG</sequence>
<reference evidence="2" key="1">
    <citation type="submission" date="2019-05" db="EMBL/GenBank/DDBJ databases">
        <title>Methanoculleus sp. FWC-SCC1, a methanogenic archaeon isolated from deep marine cold seep.</title>
        <authorList>
            <person name="Chen Y.-W."/>
            <person name="Chen S.-C."/>
            <person name="Teng N.-H."/>
            <person name="Lai M.-C."/>
        </authorList>
    </citation>
    <scope>NUCLEOTIDE SEQUENCE</scope>
    <source>
        <strain evidence="2">FWC-SCC1</strain>
    </source>
</reference>
<organism evidence="2 3">
    <name type="scientific">Methanoculleus frigidifontis</name>
    <dbReference type="NCBI Taxonomy" id="2584085"/>
    <lineage>
        <taxon>Archaea</taxon>
        <taxon>Methanobacteriati</taxon>
        <taxon>Methanobacteriota</taxon>
        <taxon>Stenosarchaea group</taxon>
        <taxon>Methanomicrobia</taxon>
        <taxon>Methanomicrobiales</taxon>
        <taxon>Methanomicrobiaceae</taxon>
        <taxon>Methanoculleus</taxon>
    </lineage>
</organism>
<protein>
    <submittedName>
        <fullName evidence="2">Uncharacterized protein</fullName>
    </submittedName>
</protein>
<evidence type="ECO:0000256" key="1">
    <source>
        <dbReference type="SAM" id="MobiDB-lite"/>
    </source>
</evidence>